<reference evidence="4 5" key="1">
    <citation type="journal article" date="2020" name="Mol. Biol. Evol.">
        <title>Distinct Expression and Methylation Patterns for Genes with Different Fates following a Single Whole-Genome Duplication in Flowering Plants.</title>
        <authorList>
            <person name="Shi T."/>
            <person name="Rahmani R.S."/>
            <person name="Gugger P.F."/>
            <person name="Wang M."/>
            <person name="Li H."/>
            <person name="Zhang Y."/>
            <person name="Li Z."/>
            <person name="Wang Q."/>
            <person name="Van de Peer Y."/>
            <person name="Marchal K."/>
            <person name="Chen J."/>
        </authorList>
    </citation>
    <scope>NUCLEOTIDE SEQUENCE [LARGE SCALE GENOMIC DNA]</scope>
    <source>
        <tissue evidence="4">Leaf</tissue>
    </source>
</reference>
<evidence type="ECO:0000313" key="4">
    <source>
        <dbReference type="EMBL" id="DAD19236.1"/>
    </source>
</evidence>
<dbReference type="AlphaFoldDB" id="A0A822XJU6"/>
<comment type="caution">
    <text evidence="4">The sequence shown here is derived from an EMBL/GenBank/DDBJ whole genome shotgun (WGS) entry which is preliminary data.</text>
</comment>
<name>A0A822XJU6_NELNU</name>
<dbReference type="PANTHER" id="PTHR46344:SF27">
    <property type="entry name" value="KELCH REPEAT SUPERFAMILY PROTEIN"/>
    <property type="match status" value="1"/>
</dbReference>
<keyword evidence="1" id="KW-0880">Kelch repeat</keyword>
<dbReference type="InterPro" id="IPR036047">
    <property type="entry name" value="F-box-like_dom_sf"/>
</dbReference>
<dbReference type="InterPro" id="IPR037293">
    <property type="entry name" value="Gal_Oxidase_central_sf"/>
</dbReference>
<sequence length="405" mass="44567">MEGEAAAAEATPIIPGLPDDLALLCLAHLSHSHLASARSTSRIWRATLSPSILNPIRKSLNLPSQQLLFLSLSPSDSSADELHWCIVDPLYHRCLSLPKPAADTLTSLLSRRAISTTGHIFLHFIRSLDEPYLSLILFSVEQFVINSGAAAAHHMAGSSQAPDVDAAATSTCQGNTDSCLLKGEELAYDIIQVPNEDFNPLWSAWVGLGSRLVVAGGTIGNQATSMTMTFDGCQWNKLAQLNEPRFMAAGFVFKGEVWVLGGKRLGGAGLEIVSSGEVFMPKLQKWHLVPEMWPKHLQSLEEKVPCVVCFKGRMFGLKIGRTYVEKGFKGKILGVEEDSLWALTEEPFMIFELETSVEMALKWARPSEETVQTREIRGQLSWKRIDSELGLDGFQRLIDSTLIHL</sequence>
<keyword evidence="5" id="KW-1185">Reference proteome</keyword>
<dbReference type="Pfam" id="PF00646">
    <property type="entry name" value="F-box"/>
    <property type="match status" value="1"/>
</dbReference>
<gene>
    <name evidence="4" type="ORF">HUJ06_020699</name>
</gene>
<organism evidence="4 5">
    <name type="scientific">Nelumbo nucifera</name>
    <name type="common">Sacred lotus</name>
    <dbReference type="NCBI Taxonomy" id="4432"/>
    <lineage>
        <taxon>Eukaryota</taxon>
        <taxon>Viridiplantae</taxon>
        <taxon>Streptophyta</taxon>
        <taxon>Embryophyta</taxon>
        <taxon>Tracheophyta</taxon>
        <taxon>Spermatophyta</taxon>
        <taxon>Magnoliopsida</taxon>
        <taxon>Proteales</taxon>
        <taxon>Nelumbonaceae</taxon>
        <taxon>Nelumbo</taxon>
    </lineage>
</organism>
<dbReference type="InterPro" id="IPR015915">
    <property type="entry name" value="Kelch-typ_b-propeller"/>
</dbReference>
<dbReference type="Proteomes" id="UP000607653">
    <property type="component" value="Unassembled WGS sequence"/>
</dbReference>
<dbReference type="EMBL" id="DUZY01000001">
    <property type="protein sequence ID" value="DAD19236.1"/>
    <property type="molecule type" value="Genomic_DNA"/>
</dbReference>
<accession>A0A822XJU6</accession>
<evidence type="ECO:0000256" key="2">
    <source>
        <dbReference type="ARBA" id="ARBA00022737"/>
    </source>
</evidence>
<feature type="domain" description="F-box" evidence="3">
    <location>
        <begin position="15"/>
        <end position="47"/>
    </location>
</feature>
<dbReference type="SUPFAM" id="SSF117281">
    <property type="entry name" value="Kelch motif"/>
    <property type="match status" value="1"/>
</dbReference>
<evidence type="ECO:0000313" key="5">
    <source>
        <dbReference type="Proteomes" id="UP000607653"/>
    </source>
</evidence>
<proteinExistence type="predicted"/>
<evidence type="ECO:0000256" key="1">
    <source>
        <dbReference type="ARBA" id="ARBA00022441"/>
    </source>
</evidence>
<keyword evidence="2" id="KW-0677">Repeat</keyword>
<dbReference type="InterPro" id="IPR001810">
    <property type="entry name" value="F-box_dom"/>
</dbReference>
<protein>
    <recommendedName>
        <fullName evidence="3">F-box domain-containing protein</fullName>
    </recommendedName>
</protein>
<evidence type="ECO:0000259" key="3">
    <source>
        <dbReference type="Pfam" id="PF00646"/>
    </source>
</evidence>
<dbReference type="Gene3D" id="2.130.10.80">
    <property type="entry name" value="Galactose oxidase/kelch, beta-propeller"/>
    <property type="match status" value="1"/>
</dbReference>
<dbReference type="PANTHER" id="PTHR46344">
    <property type="entry name" value="OS02G0202900 PROTEIN"/>
    <property type="match status" value="1"/>
</dbReference>
<dbReference type="SUPFAM" id="SSF81383">
    <property type="entry name" value="F-box domain"/>
    <property type="match status" value="1"/>
</dbReference>